<evidence type="ECO:0000259" key="5">
    <source>
        <dbReference type="Pfam" id="PF00460"/>
    </source>
</evidence>
<keyword evidence="9" id="KW-0969">Cilium</keyword>
<feature type="domain" description="Flagellar hook protein FlgE/F/G-like D1" evidence="7">
    <location>
        <begin position="82"/>
        <end position="148"/>
    </location>
</feature>
<reference evidence="9 10" key="1">
    <citation type="submission" date="2015-09" db="EMBL/GenBank/DDBJ databases">
        <title>Identification and resolution of microdiversity through metagenomic sequencing of parallel consortia.</title>
        <authorList>
            <person name="Nelson W.C."/>
            <person name="Romine M.F."/>
            <person name="Lindemann S.R."/>
        </authorList>
    </citation>
    <scope>NUCLEOTIDE SEQUENCE [LARGE SCALE GENOMIC DNA]</scope>
    <source>
        <strain evidence="9">HL-91</strain>
    </source>
</reference>
<dbReference type="PATRIC" id="fig|1666912.4.peg.1957"/>
<comment type="similarity">
    <text evidence="2 4">Belongs to the flagella basal body rod proteins family.</text>
</comment>
<evidence type="ECO:0000313" key="9">
    <source>
        <dbReference type="EMBL" id="KPP95843.1"/>
    </source>
</evidence>
<dbReference type="Pfam" id="PF00460">
    <property type="entry name" value="Flg_bb_rod"/>
    <property type="match status" value="1"/>
</dbReference>
<feature type="domain" description="Flagellar basal body rod protein N-terminal" evidence="5">
    <location>
        <begin position="7"/>
        <end position="35"/>
    </location>
</feature>
<dbReference type="NCBIfam" id="TIGR03506">
    <property type="entry name" value="FlgEFG_subfam"/>
    <property type="match status" value="1"/>
</dbReference>
<evidence type="ECO:0000313" key="8">
    <source>
        <dbReference type="EMBL" id="CUX81617.1"/>
    </source>
</evidence>
<dbReference type="Pfam" id="PF22692">
    <property type="entry name" value="LlgE_F_G_D1"/>
    <property type="match status" value="1"/>
</dbReference>
<name>A0A0P7YXZ8_9RHOB</name>
<evidence type="ECO:0000256" key="1">
    <source>
        <dbReference type="ARBA" id="ARBA00004117"/>
    </source>
</evidence>
<dbReference type="AlphaFoldDB" id="A0A0P7YXZ8"/>
<dbReference type="InterPro" id="IPR010930">
    <property type="entry name" value="Flg_bb/hook_C_dom"/>
</dbReference>
<dbReference type="GO" id="GO:0071978">
    <property type="term" value="P:bacterial-type flagellum-dependent swarming motility"/>
    <property type="evidence" value="ECO:0007669"/>
    <property type="project" value="TreeGrafter"/>
</dbReference>
<dbReference type="Proteomes" id="UP000050413">
    <property type="component" value="Unassembled WGS sequence"/>
</dbReference>
<dbReference type="Pfam" id="PF06429">
    <property type="entry name" value="Flg_bbr_C"/>
    <property type="match status" value="1"/>
</dbReference>
<dbReference type="InterPro" id="IPR012836">
    <property type="entry name" value="FlgF"/>
</dbReference>
<dbReference type="PANTHER" id="PTHR30435">
    <property type="entry name" value="FLAGELLAR PROTEIN"/>
    <property type="match status" value="1"/>
</dbReference>
<dbReference type="NCBIfam" id="TIGR02490">
    <property type="entry name" value="flgF"/>
    <property type="match status" value="1"/>
</dbReference>
<keyword evidence="3 4" id="KW-0975">Bacterial flagellum</keyword>
<dbReference type="InterPro" id="IPR037925">
    <property type="entry name" value="FlgE/F/G-like"/>
</dbReference>
<evidence type="ECO:0000256" key="2">
    <source>
        <dbReference type="ARBA" id="ARBA00009677"/>
    </source>
</evidence>
<proteinExistence type="inferred from homology"/>
<reference evidence="8 11" key="2">
    <citation type="submission" date="2016-01" db="EMBL/GenBank/DDBJ databases">
        <authorList>
            <person name="Varghese N."/>
        </authorList>
    </citation>
    <scope>NUCLEOTIDE SEQUENCE [LARGE SCALE GENOMIC DNA]</scope>
    <source>
        <strain evidence="8 11">HL-91</strain>
    </source>
</reference>
<dbReference type="RefSeq" id="WP_072246096.1">
    <property type="nucleotide sequence ID" value="NZ_FBYC01000004.1"/>
</dbReference>
<dbReference type="InterPro" id="IPR020013">
    <property type="entry name" value="Flagellar_FlgE/F/G"/>
</dbReference>
<dbReference type="InterPro" id="IPR001444">
    <property type="entry name" value="Flag_bb_rod_N"/>
</dbReference>
<protein>
    <recommendedName>
        <fullName evidence="4">Flagellar basal-body rod protein FlgF</fullName>
    </recommendedName>
</protein>
<comment type="subunit">
    <text evidence="4">The basal body constitutes a major portion of the flagellar organelle and consists of five rings (E,L,P,S, and M) mounted on a central rod. The rod consists of about 26 subunits of FlgG in the distal portion, and FlgB, FlgC and FlgF are thought to build up the proximal portion of the rod with about 6 subunits each.</text>
</comment>
<evidence type="ECO:0000313" key="11">
    <source>
        <dbReference type="Proteomes" id="UP000182045"/>
    </source>
</evidence>
<dbReference type="OrthoDB" id="9804559at2"/>
<dbReference type="InterPro" id="IPR053967">
    <property type="entry name" value="LlgE_F_G-like_D1"/>
</dbReference>
<dbReference type="NCBIfam" id="NF009332">
    <property type="entry name" value="PRK12690.1"/>
    <property type="match status" value="1"/>
</dbReference>
<dbReference type="SUPFAM" id="SSF117143">
    <property type="entry name" value="Flagellar hook protein flgE"/>
    <property type="match status" value="1"/>
</dbReference>
<comment type="caution">
    <text evidence="9">The sequence shown here is derived from an EMBL/GenBank/DDBJ whole genome shotgun (WGS) entry which is preliminary data.</text>
</comment>
<gene>
    <name evidence="9" type="primary">flgF-3</name>
    <name evidence="8" type="ORF">Ga0058931_1872</name>
    <name evidence="9" type="ORF">HLUCCA05_04015</name>
</gene>
<feature type="domain" description="Flagellar basal-body/hook protein C-terminal" evidence="6">
    <location>
        <begin position="191"/>
        <end position="229"/>
    </location>
</feature>
<dbReference type="EMBL" id="FBYC01000004">
    <property type="protein sequence ID" value="CUX81617.1"/>
    <property type="molecule type" value="Genomic_DNA"/>
</dbReference>
<dbReference type="EMBL" id="LJSG01000002">
    <property type="protein sequence ID" value="KPP95843.1"/>
    <property type="molecule type" value="Genomic_DNA"/>
</dbReference>
<evidence type="ECO:0000259" key="6">
    <source>
        <dbReference type="Pfam" id="PF06429"/>
    </source>
</evidence>
<keyword evidence="9" id="KW-0966">Cell projection</keyword>
<comment type="subcellular location">
    <subcellularLocation>
        <location evidence="1 4">Bacterial flagellum basal body</location>
    </subcellularLocation>
</comment>
<evidence type="ECO:0000313" key="10">
    <source>
        <dbReference type="Proteomes" id="UP000050413"/>
    </source>
</evidence>
<dbReference type="PANTHER" id="PTHR30435:SF19">
    <property type="entry name" value="FLAGELLAR BASAL-BODY ROD PROTEIN FLGG"/>
    <property type="match status" value="1"/>
</dbReference>
<sequence>MDNASYVMLTRMSGLQRELQVVAHNIANAATTGYRREGVVFSEFVVGMGRAEPSISMALGNTRQTIQLQGGMSQTNAPFDFAVEGDGFFQLETAQGPRLTRAGIFTPNAAGELVNPDGHRLLDAGGAPIFVPPDARDVKLARDGTLSANGVPLGQVGLVMPADPVAISRAAGTLFAVEGDVVPVENPQILQGFLEESNVDPMLELSRMIEVQRAYERGKSLMDREDDRIKGVIQTLGR</sequence>
<accession>A0A0P7YXZ8</accession>
<evidence type="ECO:0000256" key="3">
    <source>
        <dbReference type="ARBA" id="ARBA00023143"/>
    </source>
</evidence>
<dbReference type="STRING" id="1666912.Ga0058931_1872"/>
<evidence type="ECO:0000256" key="4">
    <source>
        <dbReference type="RuleBase" id="RU362116"/>
    </source>
</evidence>
<organism evidence="9 10">
    <name type="scientific">Roseibaca calidilacus</name>
    <dbReference type="NCBI Taxonomy" id="1666912"/>
    <lineage>
        <taxon>Bacteria</taxon>
        <taxon>Pseudomonadati</taxon>
        <taxon>Pseudomonadota</taxon>
        <taxon>Alphaproteobacteria</taxon>
        <taxon>Rhodobacterales</taxon>
        <taxon>Paracoccaceae</taxon>
        <taxon>Roseinatronobacter</taxon>
    </lineage>
</organism>
<keyword evidence="9" id="KW-0282">Flagellum</keyword>
<dbReference type="GO" id="GO:0030694">
    <property type="term" value="C:bacterial-type flagellum basal body, rod"/>
    <property type="evidence" value="ECO:0007669"/>
    <property type="project" value="UniProtKB-UniRule"/>
</dbReference>
<dbReference type="Proteomes" id="UP000182045">
    <property type="component" value="Unassembled WGS sequence"/>
</dbReference>
<keyword evidence="11" id="KW-1185">Reference proteome</keyword>
<evidence type="ECO:0000259" key="7">
    <source>
        <dbReference type="Pfam" id="PF22692"/>
    </source>
</evidence>